<dbReference type="AlphaFoldDB" id="M2TTE5"/>
<dbReference type="eggNOG" id="ENOG502S3XQ">
    <property type="taxonomic scope" value="Eukaryota"/>
</dbReference>
<dbReference type="EMBL" id="KB445594">
    <property type="protein sequence ID" value="EMD85041.1"/>
    <property type="molecule type" value="Genomic_DNA"/>
</dbReference>
<dbReference type="SUPFAM" id="SSF55608">
    <property type="entry name" value="Homing endonucleases"/>
    <property type="match status" value="1"/>
</dbReference>
<evidence type="ECO:0000313" key="2">
    <source>
        <dbReference type="EMBL" id="EMD85041.1"/>
    </source>
</evidence>
<dbReference type="Pfam" id="PF00961">
    <property type="entry name" value="LAGLIDADG_1"/>
    <property type="match status" value="1"/>
</dbReference>
<feature type="domain" description="Homing endonuclease LAGLIDADG" evidence="1">
    <location>
        <begin position="48"/>
        <end position="120"/>
    </location>
</feature>
<evidence type="ECO:0000313" key="3">
    <source>
        <dbReference type="Proteomes" id="UP000016936"/>
    </source>
</evidence>
<dbReference type="HOGENOM" id="CLU_1461058_0_0_1"/>
<dbReference type="Proteomes" id="UP000016936">
    <property type="component" value="Unassembled WGS sequence"/>
</dbReference>
<sequence length="185" mass="21033">MEFHVLNFSILPVIGTVHKNALKKGKNNSRLENQEYLNIPSSFLAFFAGLVDGDGYIQITNTTKGFITMKLVISLHLEDLSTLEYINSVLKVGKLNIYRDNRSPTCSFFVKANNDGCFQLKQRIHKNLFEAFKLVFDTNRKIETEKGLYNQFGVSSKSDIQKVINFFSFSGLHPLVGLKGIQYIK</sequence>
<dbReference type="Gene3D" id="3.10.28.10">
    <property type="entry name" value="Homing endonucleases"/>
    <property type="match status" value="2"/>
</dbReference>
<name>M2TTE5_COCH5</name>
<protein>
    <recommendedName>
        <fullName evidence="1">Homing endonuclease LAGLIDADG domain-containing protein</fullName>
    </recommendedName>
</protein>
<reference evidence="2 3" key="1">
    <citation type="journal article" date="2012" name="PLoS Pathog.">
        <title>Diverse lifestyles and strategies of plant pathogenesis encoded in the genomes of eighteen Dothideomycetes fungi.</title>
        <authorList>
            <person name="Ohm R.A."/>
            <person name="Feau N."/>
            <person name="Henrissat B."/>
            <person name="Schoch C.L."/>
            <person name="Horwitz B.A."/>
            <person name="Barry K.W."/>
            <person name="Condon B.J."/>
            <person name="Copeland A.C."/>
            <person name="Dhillon B."/>
            <person name="Glaser F."/>
            <person name="Hesse C.N."/>
            <person name="Kosti I."/>
            <person name="LaButti K."/>
            <person name="Lindquist E.A."/>
            <person name="Lucas S."/>
            <person name="Salamov A.A."/>
            <person name="Bradshaw R.E."/>
            <person name="Ciuffetti L."/>
            <person name="Hamelin R.C."/>
            <person name="Kema G.H.J."/>
            <person name="Lawrence C."/>
            <person name="Scott J.A."/>
            <person name="Spatafora J.W."/>
            <person name="Turgeon B.G."/>
            <person name="de Wit P.J.G.M."/>
            <person name="Zhong S."/>
            <person name="Goodwin S.B."/>
            <person name="Grigoriev I.V."/>
        </authorList>
    </citation>
    <scope>NUCLEOTIDE SEQUENCE [LARGE SCALE GENOMIC DNA]</scope>
    <source>
        <strain evidence="3">C5 / ATCC 48332 / race O</strain>
    </source>
</reference>
<proteinExistence type="predicted"/>
<gene>
    <name evidence="2" type="ORF">COCHEDRAFT_1161726</name>
</gene>
<dbReference type="InterPro" id="IPR004860">
    <property type="entry name" value="LAGLIDADG_dom"/>
</dbReference>
<accession>M2TTE5</accession>
<reference evidence="3" key="2">
    <citation type="journal article" date="2013" name="PLoS Genet.">
        <title>Comparative genome structure, secondary metabolite, and effector coding capacity across Cochliobolus pathogens.</title>
        <authorList>
            <person name="Condon B.J."/>
            <person name="Leng Y."/>
            <person name="Wu D."/>
            <person name="Bushley K.E."/>
            <person name="Ohm R.A."/>
            <person name="Otillar R."/>
            <person name="Martin J."/>
            <person name="Schackwitz W."/>
            <person name="Grimwood J."/>
            <person name="MohdZainudin N."/>
            <person name="Xue C."/>
            <person name="Wang R."/>
            <person name="Manning V.A."/>
            <person name="Dhillon B."/>
            <person name="Tu Z.J."/>
            <person name="Steffenson B.J."/>
            <person name="Salamov A."/>
            <person name="Sun H."/>
            <person name="Lowry S."/>
            <person name="LaButti K."/>
            <person name="Han J."/>
            <person name="Copeland A."/>
            <person name="Lindquist E."/>
            <person name="Barry K."/>
            <person name="Schmutz J."/>
            <person name="Baker S.E."/>
            <person name="Ciuffetti L.M."/>
            <person name="Grigoriev I.V."/>
            <person name="Zhong S."/>
            <person name="Turgeon B.G."/>
        </authorList>
    </citation>
    <scope>NUCLEOTIDE SEQUENCE [LARGE SCALE GENOMIC DNA]</scope>
    <source>
        <strain evidence="3">C5 / ATCC 48332 / race O</strain>
    </source>
</reference>
<dbReference type="InterPro" id="IPR027434">
    <property type="entry name" value="Homing_endonucl"/>
</dbReference>
<dbReference type="OrthoDB" id="3701758at2759"/>
<evidence type="ECO:0000259" key="1">
    <source>
        <dbReference type="Pfam" id="PF00961"/>
    </source>
</evidence>
<dbReference type="InterPro" id="IPR051289">
    <property type="entry name" value="LAGLIDADG_Endonuclease"/>
</dbReference>
<organism evidence="2 3">
    <name type="scientific">Cochliobolus heterostrophus (strain C5 / ATCC 48332 / race O)</name>
    <name type="common">Southern corn leaf blight fungus</name>
    <name type="synonym">Bipolaris maydis</name>
    <dbReference type="NCBI Taxonomy" id="701091"/>
    <lineage>
        <taxon>Eukaryota</taxon>
        <taxon>Fungi</taxon>
        <taxon>Dikarya</taxon>
        <taxon>Ascomycota</taxon>
        <taxon>Pezizomycotina</taxon>
        <taxon>Dothideomycetes</taxon>
        <taxon>Pleosporomycetidae</taxon>
        <taxon>Pleosporales</taxon>
        <taxon>Pleosporineae</taxon>
        <taxon>Pleosporaceae</taxon>
        <taxon>Bipolaris</taxon>
    </lineage>
</organism>
<dbReference type="GO" id="GO:0005739">
    <property type="term" value="C:mitochondrion"/>
    <property type="evidence" value="ECO:0007669"/>
    <property type="project" value="UniProtKB-ARBA"/>
</dbReference>
<dbReference type="PANTHER" id="PTHR36181">
    <property type="entry name" value="INTRON-ENCODED ENDONUCLEASE AI3-RELATED"/>
    <property type="match status" value="1"/>
</dbReference>
<dbReference type="GO" id="GO:0004519">
    <property type="term" value="F:endonuclease activity"/>
    <property type="evidence" value="ECO:0007669"/>
    <property type="project" value="InterPro"/>
</dbReference>
<dbReference type="STRING" id="701091.M2TTE5"/>
<keyword evidence="3" id="KW-1185">Reference proteome</keyword>
<dbReference type="PANTHER" id="PTHR36181:SF2">
    <property type="entry name" value="INTRON-ENCODED ENDONUCLEASE AI3-RELATED"/>
    <property type="match status" value="1"/>
</dbReference>